<dbReference type="AlphaFoldDB" id="A0AAN8D3F5"/>
<comment type="caution">
    <text evidence="1">The sequence shown here is derived from an EMBL/GenBank/DDBJ whole genome shotgun (WGS) entry which is preliminary data.</text>
</comment>
<dbReference type="Proteomes" id="UP001331515">
    <property type="component" value="Unassembled WGS sequence"/>
</dbReference>
<evidence type="ECO:0000313" key="2">
    <source>
        <dbReference type="Proteomes" id="UP001331515"/>
    </source>
</evidence>
<evidence type="ECO:0000313" key="1">
    <source>
        <dbReference type="EMBL" id="KAK5913750.1"/>
    </source>
</evidence>
<protein>
    <submittedName>
        <fullName evidence="1">Uncharacterized protein</fullName>
    </submittedName>
</protein>
<organism evidence="1 2">
    <name type="scientific">Champsocephalus gunnari</name>
    <name type="common">Mackerel icefish</name>
    <dbReference type="NCBI Taxonomy" id="52237"/>
    <lineage>
        <taxon>Eukaryota</taxon>
        <taxon>Metazoa</taxon>
        <taxon>Chordata</taxon>
        <taxon>Craniata</taxon>
        <taxon>Vertebrata</taxon>
        <taxon>Euteleostomi</taxon>
        <taxon>Actinopterygii</taxon>
        <taxon>Neopterygii</taxon>
        <taxon>Teleostei</taxon>
        <taxon>Neoteleostei</taxon>
        <taxon>Acanthomorphata</taxon>
        <taxon>Eupercaria</taxon>
        <taxon>Perciformes</taxon>
        <taxon>Notothenioidei</taxon>
        <taxon>Channichthyidae</taxon>
        <taxon>Champsocephalus</taxon>
    </lineage>
</organism>
<keyword evidence="2" id="KW-1185">Reference proteome</keyword>
<name>A0AAN8D3F5_CHAGU</name>
<reference evidence="1 2" key="1">
    <citation type="journal article" date="2023" name="Mol. Biol. Evol.">
        <title>Genomics of Secondarily Temperate Adaptation in the Only Non-Antarctic Icefish.</title>
        <authorList>
            <person name="Rivera-Colon A.G."/>
            <person name="Rayamajhi N."/>
            <person name="Minhas B.F."/>
            <person name="Madrigal G."/>
            <person name="Bilyk K.T."/>
            <person name="Yoon V."/>
            <person name="Hune M."/>
            <person name="Gregory S."/>
            <person name="Cheng C.H.C."/>
            <person name="Catchen J.M."/>
        </authorList>
    </citation>
    <scope>NUCLEOTIDE SEQUENCE [LARGE SCALE GENOMIC DNA]</scope>
    <source>
        <tissue evidence="1">White muscle</tissue>
    </source>
</reference>
<accession>A0AAN8D3F5</accession>
<gene>
    <name evidence="1" type="ORF">CgunFtcFv8_008251</name>
</gene>
<proteinExistence type="predicted"/>
<dbReference type="EMBL" id="JAURVH010001527">
    <property type="protein sequence ID" value="KAK5913750.1"/>
    <property type="molecule type" value="Genomic_DNA"/>
</dbReference>
<sequence>MEIVGHSKWMRKESGELGDEKELGRVGVKRREQALAWFEALVVCGEVLVFSPLLQRDMSSGVGVLF</sequence>